<feature type="transmembrane region" description="Helical" evidence="10">
    <location>
        <begin position="165"/>
        <end position="188"/>
    </location>
</feature>
<evidence type="ECO:0000256" key="4">
    <source>
        <dbReference type="ARBA" id="ARBA00022679"/>
    </source>
</evidence>
<comment type="subcellular location">
    <subcellularLocation>
        <location evidence="1">Endoplasmic reticulum membrane</location>
        <topology evidence="1">Multi-pass membrane protein</topology>
    </subcellularLocation>
</comment>
<dbReference type="EC" id="2.7.1.108" evidence="3"/>
<evidence type="ECO:0000256" key="7">
    <source>
        <dbReference type="ARBA" id="ARBA00022824"/>
    </source>
</evidence>
<evidence type="ECO:0000256" key="8">
    <source>
        <dbReference type="ARBA" id="ARBA00022989"/>
    </source>
</evidence>
<evidence type="ECO:0000256" key="6">
    <source>
        <dbReference type="ARBA" id="ARBA00022777"/>
    </source>
</evidence>
<keyword evidence="9 10" id="KW-0472">Membrane</keyword>
<sequence>MDKNSEGNQSYNKRYISSSQKIEAKYINFIMLLDDQITRNLNAAGVETRPVKTNGLWCCFLLPVVLTFYILLYNVSPLYKLVTYMSYGLLFYSILFIVFISISSVVIKESTYGGCVASSLVSALFLYSFLGQDLIFSLMVVSVPVVSWYSYMLRQALIRCPRTFTIGEAMIVIQGIVLFGLMGLAKLFSNLDDTNEETDFINVIIYTVLSTVGIIITLLYLLTDEQRNIQNLAKIFGAGAVFALIILHSVLGASFMLKFWNYIFMHENRVQIFCFWLSLVIIAVLVLLSRTKLAVKANTVTRKSFHILASLVFMSGILLDVNLITLAAGIGLGLLVLVEALRKSRIEPISSALQSAFLVYSDEKDCGSFAMTPLYLYAGLACPLLLVPQHAGVELELLSGVLAIGVGDTAASWFGSHYGFNKWTGSNRTLEGTAFNILSQVATVYALELFELLQGNNALIRTVVAATVTGLVEAKTDQVDNLILPLVSLIAYQATWFIC</sequence>
<comment type="similarity">
    <text evidence="2">Belongs to the polyprenol kinase family.</text>
</comment>
<feature type="transmembrane region" description="Helical" evidence="10">
    <location>
        <begin position="112"/>
        <end position="129"/>
    </location>
</feature>
<evidence type="ECO:0000256" key="9">
    <source>
        <dbReference type="ARBA" id="ARBA00023136"/>
    </source>
</evidence>
<feature type="transmembrane region" description="Helical" evidence="10">
    <location>
        <begin position="135"/>
        <end position="153"/>
    </location>
</feature>
<evidence type="ECO:0000313" key="11">
    <source>
        <dbReference type="Proteomes" id="UP001652740"/>
    </source>
</evidence>
<feature type="transmembrane region" description="Helical" evidence="10">
    <location>
        <begin position="55"/>
        <end position="75"/>
    </location>
</feature>
<keyword evidence="4" id="KW-0808">Transferase</keyword>
<keyword evidence="7" id="KW-0256">Endoplasmic reticulum</keyword>
<keyword evidence="8 10" id="KW-1133">Transmembrane helix</keyword>
<feature type="transmembrane region" description="Helical" evidence="10">
    <location>
        <begin position="235"/>
        <end position="257"/>
    </location>
</feature>
<evidence type="ECO:0000256" key="1">
    <source>
        <dbReference type="ARBA" id="ARBA00004477"/>
    </source>
</evidence>
<gene>
    <name evidence="12" type="primary">LOC113510782</name>
</gene>
<evidence type="ECO:0000313" key="12">
    <source>
        <dbReference type="RefSeq" id="XP_052758400.1"/>
    </source>
</evidence>
<protein>
    <recommendedName>
        <fullName evidence="3">dolichol kinase</fullName>
        <ecNumber evidence="3">2.7.1.108</ecNumber>
    </recommendedName>
</protein>
<dbReference type="Proteomes" id="UP001652740">
    <property type="component" value="Unplaced"/>
</dbReference>
<evidence type="ECO:0000256" key="5">
    <source>
        <dbReference type="ARBA" id="ARBA00022692"/>
    </source>
</evidence>
<dbReference type="PANTHER" id="PTHR13205:SF15">
    <property type="entry name" value="DOLICHOL KINASE"/>
    <property type="match status" value="1"/>
</dbReference>
<reference evidence="12" key="1">
    <citation type="submission" date="2025-08" db="UniProtKB">
        <authorList>
            <consortium name="RefSeq"/>
        </authorList>
    </citation>
    <scope>IDENTIFICATION</scope>
    <source>
        <tissue evidence="12">Whole larvae</tissue>
    </source>
</reference>
<proteinExistence type="inferred from homology"/>
<dbReference type="PANTHER" id="PTHR13205">
    <property type="entry name" value="TRANSMEMBRANE PROTEIN 15-RELATED"/>
    <property type="match status" value="1"/>
</dbReference>
<organism evidence="11 12">
    <name type="scientific">Galleria mellonella</name>
    <name type="common">Greater wax moth</name>
    <dbReference type="NCBI Taxonomy" id="7137"/>
    <lineage>
        <taxon>Eukaryota</taxon>
        <taxon>Metazoa</taxon>
        <taxon>Ecdysozoa</taxon>
        <taxon>Arthropoda</taxon>
        <taxon>Hexapoda</taxon>
        <taxon>Insecta</taxon>
        <taxon>Pterygota</taxon>
        <taxon>Neoptera</taxon>
        <taxon>Endopterygota</taxon>
        <taxon>Lepidoptera</taxon>
        <taxon>Glossata</taxon>
        <taxon>Ditrysia</taxon>
        <taxon>Pyraloidea</taxon>
        <taxon>Pyralidae</taxon>
        <taxon>Galleriinae</taxon>
        <taxon>Galleria</taxon>
    </lineage>
</organism>
<keyword evidence="6 12" id="KW-0418">Kinase</keyword>
<feature type="transmembrane region" description="Helical" evidence="10">
    <location>
        <begin position="269"/>
        <end position="288"/>
    </location>
</feature>
<feature type="transmembrane region" description="Helical" evidence="10">
    <location>
        <begin position="81"/>
        <end position="100"/>
    </location>
</feature>
<feature type="transmembrane region" description="Helical" evidence="10">
    <location>
        <begin position="200"/>
        <end position="223"/>
    </location>
</feature>
<accession>A0ABM3N4A4</accession>
<dbReference type="RefSeq" id="XP_052758400.1">
    <property type="nucleotide sequence ID" value="XM_052902440.1"/>
</dbReference>
<dbReference type="GeneID" id="113510782"/>
<evidence type="ECO:0000256" key="10">
    <source>
        <dbReference type="SAM" id="Phobius"/>
    </source>
</evidence>
<keyword evidence="5 10" id="KW-0812">Transmembrane</keyword>
<name>A0ABM3N4A4_GALME</name>
<dbReference type="GO" id="GO:0016301">
    <property type="term" value="F:kinase activity"/>
    <property type="evidence" value="ECO:0007669"/>
    <property type="project" value="UniProtKB-KW"/>
</dbReference>
<evidence type="ECO:0000256" key="2">
    <source>
        <dbReference type="ARBA" id="ARBA00010794"/>
    </source>
</evidence>
<evidence type="ECO:0000256" key="3">
    <source>
        <dbReference type="ARBA" id="ARBA00012132"/>
    </source>
</evidence>
<keyword evidence="11" id="KW-1185">Reference proteome</keyword>
<dbReference type="InterPro" id="IPR032974">
    <property type="entry name" value="Polypren_kinase"/>
</dbReference>